<dbReference type="InterPro" id="IPR052958">
    <property type="entry name" value="IFN-induced_PKR_regulator"/>
</dbReference>
<proteinExistence type="predicted"/>
<gene>
    <name evidence="1" type="ORF">FWK35_00014874</name>
</gene>
<reference evidence="1 2" key="1">
    <citation type="submission" date="2019-08" db="EMBL/GenBank/DDBJ databases">
        <title>Whole genome of Aphis craccivora.</title>
        <authorList>
            <person name="Voronova N.V."/>
            <person name="Shulinski R.S."/>
            <person name="Bandarenka Y.V."/>
            <person name="Zhorov D.G."/>
            <person name="Warner D."/>
        </authorList>
    </citation>
    <scope>NUCLEOTIDE SEQUENCE [LARGE SCALE GENOMIC DNA]</scope>
    <source>
        <strain evidence="1">180601</strain>
        <tissue evidence="1">Whole Body</tissue>
    </source>
</reference>
<comment type="caution">
    <text evidence="1">The sequence shown here is derived from an EMBL/GenBank/DDBJ whole genome shotgun (WGS) entry which is preliminary data.</text>
</comment>
<dbReference type="OrthoDB" id="6767230at2759"/>
<evidence type="ECO:0000313" key="1">
    <source>
        <dbReference type="EMBL" id="KAF0752180.1"/>
    </source>
</evidence>
<dbReference type="EMBL" id="VUJU01005132">
    <property type="protein sequence ID" value="KAF0752180.1"/>
    <property type="molecule type" value="Genomic_DNA"/>
</dbReference>
<dbReference type="PANTHER" id="PTHR46289">
    <property type="entry name" value="52 KDA REPRESSOR OF THE INHIBITOR OF THE PROTEIN KINASE-LIKE PROTEIN-RELATED"/>
    <property type="match status" value="1"/>
</dbReference>
<name>A0A6G0YAA0_APHCR</name>
<dbReference type="Proteomes" id="UP000478052">
    <property type="component" value="Unassembled WGS sequence"/>
</dbReference>
<keyword evidence="2" id="KW-1185">Reference proteome</keyword>
<organism evidence="1 2">
    <name type="scientific">Aphis craccivora</name>
    <name type="common">Cowpea aphid</name>
    <dbReference type="NCBI Taxonomy" id="307492"/>
    <lineage>
        <taxon>Eukaryota</taxon>
        <taxon>Metazoa</taxon>
        <taxon>Ecdysozoa</taxon>
        <taxon>Arthropoda</taxon>
        <taxon>Hexapoda</taxon>
        <taxon>Insecta</taxon>
        <taxon>Pterygota</taxon>
        <taxon>Neoptera</taxon>
        <taxon>Paraneoptera</taxon>
        <taxon>Hemiptera</taxon>
        <taxon>Sternorrhyncha</taxon>
        <taxon>Aphidomorpha</taxon>
        <taxon>Aphidoidea</taxon>
        <taxon>Aphididae</taxon>
        <taxon>Aphidini</taxon>
        <taxon>Aphis</taxon>
        <taxon>Aphis</taxon>
    </lineage>
</organism>
<dbReference type="PANTHER" id="PTHR46289:SF14">
    <property type="entry name" value="DUF4371 DOMAIN-CONTAINING PROTEIN"/>
    <property type="match status" value="1"/>
</dbReference>
<evidence type="ECO:0000313" key="2">
    <source>
        <dbReference type="Proteomes" id="UP000478052"/>
    </source>
</evidence>
<sequence length="396" mass="45569">MDIRNFFKKPKLDDSLNGPLDKTKSMTIETNSTSTVAITNLSKGGSFNDQVENVEDKEVAYYKNDIGHYLENVKIDDALKFDILCNPPFRHIWLEENNTCLSYSTIGGVKGAFCRNVYYLSQMFTELIKNDIVNLANAANAFSVIADETADISGTEQFSIGIRFLDKHLNLPKILEEFLGFTPLDKLNAQTDMMVVLQWLDKKAVLNLVINNLNEMTIIRNTTGTIKDIIRFFREKPVTNMLQGVSVDLYKVSEHINSLRILFDNHRNDADNIFQTLYNEAKSIAIDLDIVITRPRTARTVKKQSLRANYETESCEDYYRSLPATSCTAERSFTTLRRVKTWLRSTMGDDRLKRICMLSVHREKVNSNKEKFIETALTQFGRECPRRLKFIFNEKE</sequence>
<accession>A0A6G0YAA0</accession>
<dbReference type="AlphaFoldDB" id="A0A6G0YAA0"/>
<protein>
    <submittedName>
        <fullName evidence="1">52 kDa repressor of the inhibitor of the protein kinase-like</fullName>
    </submittedName>
</protein>